<accession>A0A0B2PEW6</accession>
<dbReference type="Proteomes" id="UP000053555">
    <property type="component" value="Unassembled WGS sequence"/>
</dbReference>
<name>A0A0B2PEW6_GLYSO</name>
<gene>
    <name evidence="1" type="ORF">glysoja_035970</name>
</gene>
<dbReference type="EMBL" id="KN667747">
    <property type="protein sequence ID" value="KHN06064.1"/>
    <property type="molecule type" value="Genomic_DNA"/>
</dbReference>
<evidence type="ECO:0000313" key="1">
    <source>
        <dbReference type="EMBL" id="KHN06064.1"/>
    </source>
</evidence>
<protein>
    <submittedName>
        <fullName evidence="1">Uncharacterized protein</fullName>
    </submittedName>
</protein>
<dbReference type="AlphaFoldDB" id="A0A0B2PEW6"/>
<organism evidence="1">
    <name type="scientific">Glycine soja</name>
    <name type="common">Wild soybean</name>
    <dbReference type="NCBI Taxonomy" id="3848"/>
    <lineage>
        <taxon>Eukaryota</taxon>
        <taxon>Viridiplantae</taxon>
        <taxon>Streptophyta</taxon>
        <taxon>Embryophyta</taxon>
        <taxon>Tracheophyta</taxon>
        <taxon>Spermatophyta</taxon>
        <taxon>Magnoliopsida</taxon>
        <taxon>eudicotyledons</taxon>
        <taxon>Gunneridae</taxon>
        <taxon>Pentapetalae</taxon>
        <taxon>rosids</taxon>
        <taxon>fabids</taxon>
        <taxon>Fabales</taxon>
        <taxon>Fabaceae</taxon>
        <taxon>Papilionoideae</taxon>
        <taxon>50 kb inversion clade</taxon>
        <taxon>NPAAA clade</taxon>
        <taxon>indigoferoid/millettioid clade</taxon>
        <taxon>Phaseoleae</taxon>
        <taxon>Glycine</taxon>
        <taxon>Glycine subgen. Soja</taxon>
    </lineage>
</organism>
<sequence>MGVASMVRTPILKTKGEELKKANGAAVYILCSSKTLQVLIFQCLY</sequence>
<proteinExistence type="predicted"/>
<reference evidence="1" key="1">
    <citation type="submission" date="2014-07" db="EMBL/GenBank/DDBJ databases">
        <title>Identification of a novel salt tolerance gene in wild soybean by whole-genome sequencing.</title>
        <authorList>
            <person name="Lam H.-M."/>
            <person name="Qi X."/>
            <person name="Li M.-W."/>
            <person name="Liu X."/>
            <person name="Xie M."/>
            <person name="Ni M."/>
            <person name="Xu X."/>
        </authorList>
    </citation>
    <scope>NUCLEOTIDE SEQUENCE [LARGE SCALE GENOMIC DNA]</scope>
    <source>
        <tissue evidence="1">Root</tissue>
    </source>
</reference>